<feature type="compositionally biased region" description="Basic and acidic residues" evidence="1">
    <location>
        <begin position="225"/>
        <end position="235"/>
    </location>
</feature>
<dbReference type="EMBL" id="ML122331">
    <property type="protein sequence ID" value="RPD53027.1"/>
    <property type="molecule type" value="Genomic_DNA"/>
</dbReference>
<organism evidence="2 3">
    <name type="scientific">Lentinus tigrinus ALCF2SS1-6</name>
    <dbReference type="NCBI Taxonomy" id="1328759"/>
    <lineage>
        <taxon>Eukaryota</taxon>
        <taxon>Fungi</taxon>
        <taxon>Dikarya</taxon>
        <taxon>Basidiomycota</taxon>
        <taxon>Agaricomycotina</taxon>
        <taxon>Agaricomycetes</taxon>
        <taxon>Polyporales</taxon>
        <taxon>Polyporaceae</taxon>
        <taxon>Lentinus</taxon>
    </lineage>
</organism>
<evidence type="ECO:0000256" key="1">
    <source>
        <dbReference type="SAM" id="MobiDB-lite"/>
    </source>
</evidence>
<proteinExistence type="predicted"/>
<keyword evidence="3" id="KW-1185">Reference proteome</keyword>
<reference evidence="2" key="1">
    <citation type="journal article" date="2018" name="Genome Biol. Evol.">
        <title>Genomics and development of Lentinus tigrinus, a white-rot wood-decaying mushroom with dimorphic fruiting bodies.</title>
        <authorList>
            <person name="Wu B."/>
            <person name="Xu Z."/>
            <person name="Knudson A."/>
            <person name="Carlson A."/>
            <person name="Chen N."/>
            <person name="Kovaka S."/>
            <person name="LaButti K."/>
            <person name="Lipzen A."/>
            <person name="Pennachio C."/>
            <person name="Riley R."/>
            <person name="Schakwitz W."/>
            <person name="Umezawa K."/>
            <person name="Ohm R.A."/>
            <person name="Grigoriev I.V."/>
            <person name="Nagy L.G."/>
            <person name="Gibbons J."/>
            <person name="Hibbett D."/>
        </authorList>
    </citation>
    <scope>NUCLEOTIDE SEQUENCE [LARGE SCALE GENOMIC DNA]</scope>
    <source>
        <strain evidence="2">ALCF2SS1-6</strain>
    </source>
</reference>
<sequence length="302" mass="33363">MCSPAKYVRLHCIRTAKSRAPTSEGLIYEDSHPSRQQRAAVRTTYDVGTSTEAVENGSMDVGRPPHMVRRTGEDCLPASAVQPSVPASQSVVAPVFGRHRSSSDATQSCQRALAFVARMSDDSRLGLEYRIRTMHCQQKKKCVCVTTVSNLIDSMLVRARVCTANIGLPPRARQDGRQRLSNCGASVDEVPVYDAPHARRPRFDSRPNGDPSDPTHDSWSSSGPPKDDRPRGRRLTEEQTALAEELGLDNERVLKEHDNPLLAHPPQRIASCMHGDDVVISVPLVYMEVVLDVRVLYTLQGM</sequence>
<dbReference type="AlphaFoldDB" id="A0A5C2RRF8"/>
<protein>
    <submittedName>
        <fullName evidence="2">Uncharacterized protein</fullName>
    </submittedName>
</protein>
<gene>
    <name evidence="2" type="ORF">L227DRAFT_604787</name>
</gene>
<name>A0A5C2RRF8_9APHY</name>
<dbReference type="Proteomes" id="UP000313359">
    <property type="component" value="Unassembled WGS sequence"/>
</dbReference>
<evidence type="ECO:0000313" key="2">
    <source>
        <dbReference type="EMBL" id="RPD53027.1"/>
    </source>
</evidence>
<accession>A0A5C2RRF8</accession>
<feature type="region of interest" description="Disordered" evidence="1">
    <location>
        <begin position="194"/>
        <end position="235"/>
    </location>
</feature>
<feature type="region of interest" description="Disordered" evidence="1">
    <location>
        <begin position="24"/>
        <end position="44"/>
    </location>
</feature>
<evidence type="ECO:0000313" key="3">
    <source>
        <dbReference type="Proteomes" id="UP000313359"/>
    </source>
</evidence>